<accession>A0A9W7SLH3</accession>
<name>A0A9W7SLH3_9PEZI</name>
<protein>
    <submittedName>
        <fullName evidence="2">PWWP domain-containing protein2</fullName>
    </submittedName>
</protein>
<feature type="region of interest" description="Disordered" evidence="1">
    <location>
        <begin position="1"/>
        <end position="23"/>
    </location>
</feature>
<evidence type="ECO:0000313" key="2">
    <source>
        <dbReference type="EMBL" id="KAH9822752.1"/>
    </source>
</evidence>
<dbReference type="EMBL" id="RIBY02002212">
    <property type="protein sequence ID" value="KAH9822752.1"/>
    <property type="molecule type" value="Genomic_DNA"/>
</dbReference>
<keyword evidence="3" id="KW-1185">Reference proteome</keyword>
<evidence type="ECO:0000256" key="1">
    <source>
        <dbReference type="SAM" id="MobiDB-lite"/>
    </source>
</evidence>
<evidence type="ECO:0000313" key="3">
    <source>
        <dbReference type="Proteomes" id="UP001138500"/>
    </source>
</evidence>
<feature type="compositionally biased region" description="Basic residues" evidence="1">
    <location>
        <begin position="123"/>
        <end position="133"/>
    </location>
</feature>
<organism evidence="2 3">
    <name type="scientific">Teratosphaeria destructans</name>
    <dbReference type="NCBI Taxonomy" id="418781"/>
    <lineage>
        <taxon>Eukaryota</taxon>
        <taxon>Fungi</taxon>
        <taxon>Dikarya</taxon>
        <taxon>Ascomycota</taxon>
        <taxon>Pezizomycotina</taxon>
        <taxon>Dothideomycetes</taxon>
        <taxon>Dothideomycetidae</taxon>
        <taxon>Mycosphaerellales</taxon>
        <taxon>Teratosphaeriaceae</taxon>
        <taxon>Teratosphaeria</taxon>
    </lineage>
</organism>
<dbReference type="OrthoDB" id="5403747at2759"/>
<reference evidence="2 3" key="1">
    <citation type="journal article" date="2018" name="IMA Fungus">
        <title>IMA Genome-F 10: Nine draft genome sequences of Claviceps purpurea s.lat., including C. arundinis, C. humidiphila, and C. cf. spartinae, pseudomolecules for the pitch canker pathogen Fusarium circinatum, draft genome of Davidsoniella eucalypti, Grosmannia galeiformis, Quambalaria eucalypti, and Teratosphaeria destructans.</title>
        <authorList>
            <person name="Wingfield B.D."/>
            <person name="Liu M."/>
            <person name="Nguyen H.D."/>
            <person name="Lane F.A."/>
            <person name="Morgan S.W."/>
            <person name="De Vos L."/>
            <person name="Wilken P.M."/>
            <person name="Duong T.A."/>
            <person name="Aylward J."/>
            <person name="Coetzee M.P."/>
            <person name="Dadej K."/>
            <person name="De Beer Z.W."/>
            <person name="Findlay W."/>
            <person name="Havenga M."/>
            <person name="Kolarik M."/>
            <person name="Menzies J.G."/>
            <person name="Naidoo K."/>
            <person name="Pochopski O."/>
            <person name="Shoukouhi P."/>
            <person name="Santana Q.C."/>
            <person name="Seifert K.A."/>
            <person name="Soal N."/>
            <person name="Steenkamp E.T."/>
            <person name="Tatham C.T."/>
            <person name="van der Nest M.A."/>
            <person name="Wingfield M.J."/>
        </authorList>
    </citation>
    <scope>NUCLEOTIDE SEQUENCE [LARGE SCALE GENOMIC DNA]</scope>
    <source>
        <strain evidence="2">CMW44962</strain>
    </source>
</reference>
<gene>
    <name evidence="2" type="ORF">Tdes44962_MAKER04721</name>
</gene>
<feature type="region of interest" description="Disordered" evidence="1">
    <location>
        <begin position="80"/>
        <end position="158"/>
    </location>
</feature>
<comment type="caution">
    <text evidence="2">The sequence shown here is derived from an EMBL/GenBank/DDBJ whole genome shotgun (WGS) entry which is preliminary data.</text>
</comment>
<reference evidence="2 3" key="2">
    <citation type="journal article" date="2021" name="Curr. Genet.">
        <title>Genetic response to nitrogen starvation in the aggressive Eucalyptus foliar pathogen Teratosphaeria destructans.</title>
        <authorList>
            <person name="Havenga M."/>
            <person name="Wingfield B.D."/>
            <person name="Wingfield M.J."/>
            <person name="Dreyer L.L."/>
            <person name="Roets F."/>
            <person name="Aylward J."/>
        </authorList>
    </citation>
    <scope>NUCLEOTIDE SEQUENCE [LARGE SCALE GENOMIC DNA]</scope>
    <source>
        <strain evidence="2">CMW44962</strain>
    </source>
</reference>
<dbReference type="Proteomes" id="UP001138500">
    <property type="component" value="Unassembled WGS sequence"/>
</dbReference>
<proteinExistence type="predicted"/>
<dbReference type="AlphaFoldDB" id="A0A9W7SLH3"/>
<sequence length="158" mass="16602">MASPSKEPTPANSSAAASDVKPAINFTEKEEKVLKVAWSCLKSGPPEVDMKKLAAAAGFNTEKTCSNTWGVIKKKLAQLSPAAEDGEEAGKTPTKPKATPKKRGKKAADGDDDEAATGESPTKKPRKSPKKKTVKAEEDPAPGGDEEDVKPSIEANDE</sequence>